<dbReference type="EMBL" id="JASBWS010000014">
    <property type="protein sequence ID" value="KAJ9112771.1"/>
    <property type="molecule type" value="Genomic_DNA"/>
</dbReference>
<reference evidence="1" key="1">
    <citation type="submission" date="2023-04" db="EMBL/GenBank/DDBJ databases">
        <title>Draft Genome sequencing of Naganishia species isolated from polar environments using Oxford Nanopore Technology.</title>
        <authorList>
            <person name="Leo P."/>
            <person name="Venkateswaran K."/>
        </authorList>
    </citation>
    <scope>NUCLEOTIDE SEQUENCE</scope>
    <source>
        <strain evidence="1">MNA-CCFEE 5262</strain>
    </source>
</reference>
<gene>
    <name evidence="1" type="ORF">QFC20_002096</name>
</gene>
<comment type="caution">
    <text evidence="1">The sequence shown here is derived from an EMBL/GenBank/DDBJ whole genome shotgun (WGS) entry which is preliminary data.</text>
</comment>
<name>A0ACC2WNV5_9TREE</name>
<dbReference type="Proteomes" id="UP001230649">
    <property type="component" value="Unassembled WGS sequence"/>
</dbReference>
<evidence type="ECO:0000313" key="1">
    <source>
        <dbReference type="EMBL" id="KAJ9112771.1"/>
    </source>
</evidence>
<evidence type="ECO:0000313" key="2">
    <source>
        <dbReference type="Proteomes" id="UP001230649"/>
    </source>
</evidence>
<protein>
    <submittedName>
        <fullName evidence="1">Uncharacterized protein</fullName>
    </submittedName>
</protein>
<organism evidence="1 2">
    <name type="scientific">Naganishia adeliensis</name>
    <dbReference type="NCBI Taxonomy" id="92952"/>
    <lineage>
        <taxon>Eukaryota</taxon>
        <taxon>Fungi</taxon>
        <taxon>Dikarya</taxon>
        <taxon>Basidiomycota</taxon>
        <taxon>Agaricomycotina</taxon>
        <taxon>Tremellomycetes</taxon>
        <taxon>Filobasidiales</taxon>
        <taxon>Filobasidiaceae</taxon>
        <taxon>Naganishia</taxon>
    </lineage>
</organism>
<keyword evidence="2" id="KW-1185">Reference proteome</keyword>
<sequence>MANDGPGPASSEYIVIDDSDDEQQYQRPGPSKGKQRDNGVVNQEDDKVRAGHQSQPISIDDLASDNGQDAIDVLFGNGNDAGVVVEAAAGPVTVTNATIITAEQADQALPLLINILPDLDPEHGLVLLRDRILADGQNLSIEHCLQTALESLLAEDGYPKVKKEMKRKRAVDFSDDDDDEDVSPSTAAGQRRIDVDLLEDPTCRIFQPGKAAYKSKTFLAEERKGGVYRDKALFDLDNLFPMMAAAHIRCIYSANAKRYVPTYIALKAETLLPDDEKPYVAMKQPRGQKPYVDTKGSSSKKGKKKVRMAEGADGEAAFDAEREWFINYLMNKGDGTSIDHARILVPSGEGDTECGCCFGDDEQAFMVQCSDGHNFCRECIRKMTEVAVGAQTANVSCPHTDGCQAKFHDRDLKKALPTKLYNTYCGIIQRKELEEAGIEGLESCPYCNFAIIIDNQEERLFNCQSDDCGIISCRKCHKHEHLPKTCEEAAKDNALDHRHAIEEAMSEALIRKCPKCAQACVKEAGCNKMRCQSCNTMFCNVCRATIKGYDHFDQTAPGDYRQPKDTRKCRLWDPVDKDPYQEEVAPAREAARREALNGADPNLNAADIDVALPEARIIPRQAHQQLPPGIAAMYEQFRAARGRPLAGPIAPLLPARPLCPELPEARAARLRQALAQADLLRDQLDRLREARNRDNRVRPVVQRRRGGEIPDPMEVARLLHRDLQDLVAPRPGAGRPGIALDARPAPALPALLLPAVPAAMEIDRHPRAQDRAVRYQDRAVRFLDVDAGHQDLPPAAVRALAAGPNARQPANDVAARQQPARAVRFQAPQPARAVRFQDALIAPLVAPNVAAQNEYDAMRRALVRLGDLGEKAMAPNPAIPLPNFWKDWVTPEPPMSLRILLSP</sequence>
<proteinExistence type="predicted"/>
<accession>A0ACC2WNV5</accession>